<dbReference type="EMBL" id="CP147846">
    <property type="protein sequence ID" value="WXG70659.1"/>
    <property type="molecule type" value="Genomic_DNA"/>
</dbReference>
<dbReference type="Gene3D" id="2.60.120.10">
    <property type="entry name" value="Jelly Rolls"/>
    <property type="match status" value="1"/>
</dbReference>
<feature type="domain" description="Cupin type-2" evidence="2">
    <location>
        <begin position="45"/>
        <end position="113"/>
    </location>
</feature>
<dbReference type="RefSeq" id="WP_338892201.1">
    <property type="nucleotide sequence ID" value="NZ_CP147846.1"/>
</dbReference>
<evidence type="ECO:0000313" key="3">
    <source>
        <dbReference type="EMBL" id="WXG70659.1"/>
    </source>
</evidence>
<dbReference type="Proteomes" id="UP001432000">
    <property type="component" value="Chromosome"/>
</dbReference>
<accession>A0ABZ2PND4</accession>
<organism evidence="3 4">
    <name type="scientific">Rhodococcus sovatensis</name>
    <dbReference type="NCBI Taxonomy" id="1805840"/>
    <lineage>
        <taxon>Bacteria</taxon>
        <taxon>Bacillati</taxon>
        <taxon>Actinomycetota</taxon>
        <taxon>Actinomycetes</taxon>
        <taxon>Mycobacteriales</taxon>
        <taxon>Nocardiaceae</taxon>
        <taxon>Rhodococcus</taxon>
    </lineage>
</organism>
<dbReference type="InterPro" id="IPR051610">
    <property type="entry name" value="GPI/OXD"/>
</dbReference>
<reference evidence="3 4" key="1">
    <citation type="submission" date="2024-03" db="EMBL/GenBank/DDBJ databases">
        <title>Natural products discovery in diverse microorganisms through a two-stage MS feature dereplication strategy.</title>
        <authorList>
            <person name="Zhang R."/>
        </authorList>
    </citation>
    <scope>NUCLEOTIDE SEQUENCE [LARGE SCALE GENOMIC DNA]</scope>
    <source>
        <strain evidence="3 4">18930</strain>
    </source>
</reference>
<keyword evidence="1" id="KW-0479">Metal-binding</keyword>
<dbReference type="Pfam" id="PF07883">
    <property type="entry name" value="Cupin_2"/>
    <property type="match status" value="1"/>
</dbReference>
<dbReference type="PANTHER" id="PTHR35848">
    <property type="entry name" value="OXALATE-BINDING PROTEIN"/>
    <property type="match status" value="1"/>
</dbReference>
<evidence type="ECO:0000313" key="4">
    <source>
        <dbReference type="Proteomes" id="UP001432000"/>
    </source>
</evidence>
<dbReference type="PANTHER" id="PTHR35848:SF6">
    <property type="entry name" value="CUPIN TYPE-2 DOMAIN-CONTAINING PROTEIN"/>
    <property type="match status" value="1"/>
</dbReference>
<protein>
    <submittedName>
        <fullName evidence="3">Cupin domain-containing protein</fullName>
    </submittedName>
</protein>
<proteinExistence type="predicted"/>
<name>A0ABZ2PND4_9NOCA</name>
<dbReference type="InterPro" id="IPR013096">
    <property type="entry name" value="Cupin_2"/>
</dbReference>
<dbReference type="InterPro" id="IPR011051">
    <property type="entry name" value="RmlC_Cupin_sf"/>
</dbReference>
<keyword evidence="4" id="KW-1185">Reference proteome</keyword>
<dbReference type="SUPFAM" id="SSF51182">
    <property type="entry name" value="RmlC-like cupins"/>
    <property type="match status" value="1"/>
</dbReference>
<sequence length="145" mass="15799">MPSVITGHTDNAGKVMGVHGGEGAMLWTRFATGAHLHGDWDGIEWVAFDPGGRAGLHTHSHTEEIWFILRGSADIELDGEKFHVEPGSIVITPLHSQHALWNTGGERIEYVVIEVFPPEISGKLPPRRPTEEHQIAISAEGANSK</sequence>
<evidence type="ECO:0000259" key="2">
    <source>
        <dbReference type="Pfam" id="PF07883"/>
    </source>
</evidence>
<dbReference type="InterPro" id="IPR014710">
    <property type="entry name" value="RmlC-like_jellyroll"/>
</dbReference>
<evidence type="ECO:0000256" key="1">
    <source>
        <dbReference type="ARBA" id="ARBA00022723"/>
    </source>
</evidence>
<gene>
    <name evidence="3" type="ORF">WDS16_09275</name>
</gene>